<evidence type="ECO:0000313" key="4">
    <source>
        <dbReference type="Proteomes" id="UP000078555"/>
    </source>
</evidence>
<proteinExistence type="predicted"/>
<keyword evidence="4" id="KW-1185">Reference proteome</keyword>
<name>A0A1A8YHN8_PLAOA</name>
<evidence type="ECO:0000313" key="2">
    <source>
        <dbReference type="EMBL" id="SBT31661.1"/>
    </source>
</evidence>
<sequence length="71" mass="8052">MFARGIGSETFPIMLKAKCLVVAACSNTSVFTSNQWAMKRRTSYTHVQQLCFPYGVSFAISGKFPFFMDLW</sequence>
<reference evidence="1" key="2">
    <citation type="submission" date="2016-05" db="EMBL/GenBank/DDBJ databases">
        <authorList>
            <person name="Lavstsen T."/>
            <person name="Jespersen J.S."/>
        </authorList>
    </citation>
    <scope>NUCLEOTIDE SEQUENCE [LARGE SCALE GENOMIC DNA]</scope>
</reference>
<reference evidence="3 4" key="1">
    <citation type="submission" date="2016-05" db="EMBL/GenBank/DDBJ databases">
        <authorList>
            <person name="Naeem Raeece"/>
        </authorList>
    </citation>
    <scope>NUCLEOTIDE SEQUENCE [LARGE SCALE GENOMIC DNA]</scope>
</reference>
<dbReference type="Proteomes" id="UP000078550">
    <property type="component" value="Unassembled WGS sequence"/>
</dbReference>
<dbReference type="EMBL" id="FLRE01000023">
    <property type="protein sequence ID" value="SBT31661.1"/>
    <property type="molecule type" value="Genomic_DNA"/>
</dbReference>
<dbReference type="EMBL" id="FLRD01000011">
    <property type="protein sequence ID" value="SBT31057.1"/>
    <property type="molecule type" value="Genomic_DNA"/>
</dbReference>
<evidence type="ECO:0000313" key="1">
    <source>
        <dbReference type="EMBL" id="SBT31057.1"/>
    </source>
</evidence>
<accession>A0A1A8YHN8</accession>
<protein>
    <submittedName>
        <fullName evidence="1">Uncharacterized protein</fullName>
    </submittedName>
</protein>
<organism evidence="1 4">
    <name type="scientific">Plasmodium ovale wallikeri</name>
    <dbReference type="NCBI Taxonomy" id="864142"/>
    <lineage>
        <taxon>Eukaryota</taxon>
        <taxon>Sar</taxon>
        <taxon>Alveolata</taxon>
        <taxon>Apicomplexa</taxon>
        <taxon>Aconoidasida</taxon>
        <taxon>Haemosporida</taxon>
        <taxon>Plasmodiidae</taxon>
        <taxon>Plasmodium</taxon>
        <taxon>Plasmodium (Plasmodium)</taxon>
    </lineage>
</organism>
<dbReference type="Proteomes" id="UP000078555">
    <property type="component" value="Unassembled WGS sequence"/>
</dbReference>
<evidence type="ECO:0000313" key="3">
    <source>
        <dbReference type="Proteomes" id="UP000078550"/>
    </source>
</evidence>
<dbReference type="AlphaFoldDB" id="A0A1A8YHN8"/>
<gene>
    <name evidence="1" type="ORF">POVWA1_005200</name>
    <name evidence="2" type="ORF">POVWA2_005280</name>
</gene>